<dbReference type="EMBL" id="JASCZI010092179">
    <property type="protein sequence ID" value="MED6152006.1"/>
    <property type="molecule type" value="Genomic_DNA"/>
</dbReference>
<protein>
    <recommendedName>
        <fullName evidence="3">Aminotransferase-like plant mobile domain-containing protein</fullName>
    </recommendedName>
</protein>
<reference evidence="1 2" key="1">
    <citation type="journal article" date="2023" name="Plants (Basel)">
        <title>Bridging the Gap: Combining Genomics and Transcriptomics Approaches to Understand Stylosanthes scabra, an Orphan Legume from the Brazilian Caatinga.</title>
        <authorList>
            <person name="Ferreira-Neto J.R.C."/>
            <person name="da Silva M.D."/>
            <person name="Binneck E."/>
            <person name="de Melo N.F."/>
            <person name="da Silva R.H."/>
            <person name="de Melo A.L.T.M."/>
            <person name="Pandolfi V."/>
            <person name="Bustamante F.O."/>
            <person name="Brasileiro-Vidal A.C."/>
            <person name="Benko-Iseppon A.M."/>
        </authorList>
    </citation>
    <scope>NUCLEOTIDE SEQUENCE [LARGE SCALE GENOMIC DNA]</scope>
    <source>
        <tissue evidence="1">Leaves</tissue>
    </source>
</reference>
<sequence>MTQQELEEAAAEAATVMYRLDRIFHVSHNVTVEPAMWVISMRRQQQMYLDPRMEPYLDTAGLLPLARLNQQWFKLDEPLDVAYQLGLPVDGETISGCLSEFPRFMPGVGKPAWEWFEDLFGQRLAVAVIEKLTVTFGWFTETFAELPLDASEEMVIKHARAYIVMLYTTFWRQDSRTGPPSMALFPRSAGGHGQIQLGFCSVGLGIPKPFFGAPTTTWCRWLRYLPTSDEKDLRLAQFRVQLDRLQPSKRHVQLCTACVPLIYFGAIEWHPDDRVVPQFGGFKDIPGHPINIDFLHSKDGRRGDRWFPHMYQIWHGMWDAREEHVMVIPRVDDRGIRAIPSLVVSGREEIPVCGCGIC</sequence>
<dbReference type="PANTHER" id="PTHR46033:SF8">
    <property type="entry name" value="PROTEIN MAINTENANCE OF MERISTEMS-LIKE"/>
    <property type="match status" value="1"/>
</dbReference>
<evidence type="ECO:0000313" key="1">
    <source>
        <dbReference type="EMBL" id="MED6152006.1"/>
    </source>
</evidence>
<dbReference type="Proteomes" id="UP001341840">
    <property type="component" value="Unassembled WGS sequence"/>
</dbReference>
<dbReference type="InterPro" id="IPR044824">
    <property type="entry name" value="MAIN-like"/>
</dbReference>
<dbReference type="PANTHER" id="PTHR46033">
    <property type="entry name" value="PROTEIN MAIN-LIKE 2"/>
    <property type="match status" value="1"/>
</dbReference>
<accession>A0ABU6TVQ7</accession>
<evidence type="ECO:0000313" key="2">
    <source>
        <dbReference type="Proteomes" id="UP001341840"/>
    </source>
</evidence>
<evidence type="ECO:0008006" key="3">
    <source>
        <dbReference type="Google" id="ProtNLM"/>
    </source>
</evidence>
<name>A0ABU6TVQ7_9FABA</name>
<proteinExistence type="predicted"/>
<comment type="caution">
    <text evidence="1">The sequence shown here is derived from an EMBL/GenBank/DDBJ whole genome shotgun (WGS) entry which is preliminary data.</text>
</comment>
<gene>
    <name evidence="1" type="ORF">PIB30_087734</name>
</gene>
<keyword evidence="2" id="KW-1185">Reference proteome</keyword>
<organism evidence="1 2">
    <name type="scientific">Stylosanthes scabra</name>
    <dbReference type="NCBI Taxonomy" id="79078"/>
    <lineage>
        <taxon>Eukaryota</taxon>
        <taxon>Viridiplantae</taxon>
        <taxon>Streptophyta</taxon>
        <taxon>Embryophyta</taxon>
        <taxon>Tracheophyta</taxon>
        <taxon>Spermatophyta</taxon>
        <taxon>Magnoliopsida</taxon>
        <taxon>eudicotyledons</taxon>
        <taxon>Gunneridae</taxon>
        <taxon>Pentapetalae</taxon>
        <taxon>rosids</taxon>
        <taxon>fabids</taxon>
        <taxon>Fabales</taxon>
        <taxon>Fabaceae</taxon>
        <taxon>Papilionoideae</taxon>
        <taxon>50 kb inversion clade</taxon>
        <taxon>dalbergioids sensu lato</taxon>
        <taxon>Dalbergieae</taxon>
        <taxon>Pterocarpus clade</taxon>
        <taxon>Stylosanthes</taxon>
    </lineage>
</organism>